<evidence type="ECO:0000256" key="1">
    <source>
        <dbReference type="SAM" id="Phobius"/>
    </source>
</evidence>
<keyword evidence="1" id="KW-1133">Transmembrane helix</keyword>
<gene>
    <name evidence="2" type="ORF">GCM10007854_19430</name>
</gene>
<reference evidence="2" key="2">
    <citation type="submission" date="2023-01" db="EMBL/GenBank/DDBJ databases">
        <title>Draft genome sequence of Algimonas porphyrae strain NBRC 108216.</title>
        <authorList>
            <person name="Sun Q."/>
            <person name="Mori K."/>
        </authorList>
    </citation>
    <scope>NUCLEOTIDE SEQUENCE</scope>
    <source>
        <strain evidence="2">NBRC 108216</strain>
    </source>
</reference>
<name>A0ABQ5V0A8_9PROT</name>
<dbReference type="RefSeq" id="WP_284372091.1">
    <property type="nucleotide sequence ID" value="NZ_BSNJ01000004.1"/>
</dbReference>
<sequence>MPEYRNEPTDFATPSVAEVRARTRRNIAIALTLIGFMLLVAASIVMRSPG</sequence>
<keyword evidence="1" id="KW-0812">Transmembrane</keyword>
<dbReference type="EMBL" id="BSNJ01000004">
    <property type="protein sequence ID" value="GLQ20988.1"/>
    <property type="molecule type" value="Genomic_DNA"/>
</dbReference>
<accession>A0ABQ5V0A8</accession>
<dbReference type="Proteomes" id="UP001161390">
    <property type="component" value="Unassembled WGS sequence"/>
</dbReference>
<comment type="caution">
    <text evidence="2">The sequence shown here is derived from an EMBL/GenBank/DDBJ whole genome shotgun (WGS) entry which is preliminary data.</text>
</comment>
<keyword evidence="1" id="KW-0472">Membrane</keyword>
<protein>
    <submittedName>
        <fullName evidence="2">Uncharacterized protein</fullName>
    </submittedName>
</protein>
<organism evidence="2 3">
    <name type="scientific">Algimonas porphyrae</name>
    <dbReference type="NCBI Taxonomy" id="1128113"/>
    <lineage>
        <taxon>Bacteria</taxon>
        <taxon>Pseudomonadati</taxon>
        <taxon>Pseudomonadota</taxon>
        <taxon>Alphaproteobacteria</taxon>
        <taxon>Maricaulales</taxon>
        <taxon>Robiginitomaculaceae</taxon>
        <taxon>Algimonas</taxon>
    </lineage>
</organism>
<feature type="transmembrane region" description="Helical" evidence="1">
    <location>
        <begin position="27"/>
        <end position="46"/>
    </location>
</feature>
<keyword evidence="3" id="KW-1185">Reference proteome</keyword>
<evidence type="ECO:0000313" key="3">
    <source>
        <dbReference type="Proteomes" id="UP001161390"/>
    </source>
</evidence>
<reference evidence="2" key="1">
    <citation type="journal article" date="2014" name="Int. J. Syst. Evol. Microbiol.">
        <title>Complete genome of a new Firmicutes species belonging to the dominant human colonic microbiota ('Ruminococcus bicirculans') reveals two chromosomes and a selective capacity to utilize plant glucans.</title>
        <authorList>
            <consortium name="NISC Comparative Sequencing Program"/>
            <person name="Wegmann U."/>
            <person name="Louis P."/>
            <person name="Goesmann A."/>
            <person name="Henrissat B."/>
            <person name="Duncan S.H."/>
            <person name="Flint H.J."/>
        </authorList>
    </citation>
    <scope>NUCLEOTIDE SEQUENCE</scope>
    <source>
        <strain evidence="2">NBRC 108216</strain>
    </source>
</reference>
<proteinExistence type="predicted"/>
<evidence type="ECO:0000313" key="2">
    <source>
        <dbReference type="EMBL" id="GLQ20988.1"/>
    </source>
</evidence>